<dbReference type="InterPro" id="IPR036412">
    <property type="entry name" value="HAD-like_sf"/>
</dbReference>
<evidence type="ECO:0000313" key="2">
    <source>
        <dbReference type="Proteomes" id="UP000217790"/>
    </source>
</evidence>
<dbReference type="PANTHER" id="PTHR18901">
    <property type="entry name" value="2-DEOXYGLUCOSE-6-PHOSPHATE PHOSPHATASE 2"/>
    <property type="match status" value="1"/>
</dbReference>
<dbReference type="GO" id="GO:0016791">
    <property type="term" value="F:phosphatase activity"/>
    <property type="evidence" value="ECO:0007669"/>
    <property type="project" value="TreeGrafter"/>
</dbReference>
<dbReference type="Gene3D" id="1.10.150.240">
    <property type="entry name" value="Putative phosphatase, domain 2"/>
    <property type="match status" value="1"/>
</dbReference>
<dbReference type="SUPFAM" id="SSF56784">
    <property type="entry name" value="HAD-like"/>
    <property type="match status" value="1"/>
</dbReference>
<dbReference type="OMA" id="FHHMVMG"/>
<dbReference type="SFLD" id="SFLDS00003">
    <property type="entry name" value="Haloacid_Dehalogenase"/>
    <property type="match status" value="1"/>
</dbReference>
<dbReference type="AlphaFoldDB" id="A0A2H3DJU7"/>
<dbReference type="EMBL" id="KZ293652">
    <property type="protein sequence ID" value="PBK95499.1"/>
    <property type="molecule type" value="Genomic_DNA"/>
</dbReference>
<dbReference type="Pfam" id="PF00702">
    <property type="entry name" value="Hydrolase"/>
    <property type="match status" value="1"/>
</dbReference>
<dbReference type="PANTHER" id="PTHR18901:SF38">
    <property type="entry name" value="PSEUDOURIDINE-5'-PHOSPHATASE"/>
    <property type="match status" value="1"/>
</dbReference>
<dbReference type="STRING" id="47427.A0A2H3DJU7"/>
<dbReference type="InterPro" id="IPR023198">
    <property type="entry name" value="PGP-like_dom2"/>
</dbReference>
<proteinExistence type="predicted"/>
<dbReference type="InParanoid" id="A0A2H3DJU7"/>
<sequence>MAATTVEYVIFDMDGLLIDTERIHTEVTNQILAQHGKEMTWDIKAGCMGKPERASAEHLLSFFPSISLSVDSYIAQKNILQDKFFPSVPLLPGVRKLVQHLRKHGIPIAVATSSGRLRYEKKVGHLAEVFDCFEGNIVCADDERWKEIAMKAKPAPDIFLVAARELLGRDVGEPGPVSEDQILERKKGLVFEDGFAGVQAGKRAGMNVVWVPDSNLLGVEYTADEKADTTLSSIDDFLPEKWGLPPYDKE</sequence>
<dbReference type="Gene3D" id="3.40.50.1000">
    <property type="entry name" value="HAD superfamily/HAD-like"/>
    <property type="match status" value="1"/>
</dbReference>
<accession>A0A2H3DJU7</accession>
<dbReference type="Proteomes" id="UP000217790">
    <property type="component" value="Unassembled WGS sequence"/>
</dbReference>
<organism evidence="1 2">
    <name type="scientific">Armillaria gallica</name>
    <name type="common">Bulbous honey fungus</name>
    <name type="synonym">Armillaria bulbosa</name>
    <dbReference type="NCBI Taxonomy" id="47427"/>
    <lineage>
        <taxon>Eukaryota</taxon>
        <taxon>Fungi</taxon>
        <taxon>Dikarya</taxon>
        <taxon>Basidiomycota</taxon>
        <taxon>Agaricomycotina</taxon>
        <taxon>Agaricomycetes</taxon>
        <taxon>Agaricomycetidae</taxon>
        <taxon>Agaricales</taxon>
        <taxon>Marasmiineae</taxon>
        <taxon>Physalacriaceae</taxon>
        <taxon>Armillaria</taxon>
    </lineage>
</organism>
<dbReference type="FunCoup" id="A0A2H3DJU7">
    <property type="interactions" value="34"/>
</dbReference>
<reference evidence="2" key="1">
    <citation type="journal article" date="2017" name="Nat. Ecol. Evol.">
        <title>Genome expansion and lineage-specific genetic innovations in the forest pathogenic fungi Armillaria.</title>
        <authorList>
            <person name="Sipos G."/>
            <person name="Prasanna A.N."/>
            <person name="Walter M.C."/>
            <person name="O'Connor E."/>
            <person name="Balint B."/>
            <person name="Krizsan K."/>
            <person name="Kiss B."/>
            <person name="Hess J."/>
            <person name="Varga T."/>
            <person name="Slot J."/>
            <person name="Riley R."/>
            <person name="Boka B."/>
            <person name="Rigling D."/>
            <person name="Barry K."/>
            <person name="Lee J."/>
            <person name="Mihaltcheva S."/>
            <person name="LaButti K."/>
            <person name="Lipzen A."/>
            <person name="Waldron R."/>
            <person name="Moloney N.M."/>
            <person name="Sperisen C."/>
            <person name="Kredics L."/>
            <person name="Vagvoelgyi C."/>
            <person name="Patrignani A."/>
            <person name="Fitzpatrick D."/>
            <person name="Nagy I."/>
            <person name="Doyle S."/>
            <person name="Anderson J.B."/>
            <person name="Grigoriev I.V."/>
            <person name="Gueldener U."/>
            <person name="Muensterkoetter M."/>
            <person name="Nagy L.G."/>
        </authorList>
    </citation>
    <scope>NUCLEOTIDE SEQUENCE [LARGE SCALE GENOMIC DNA]</scope>
    <source>
        <strain evidence="2">Ar21-2</strain>
    </source>
</reference>
<dbReference type="SFLD" id="SFLDG01129">
    <property type="entry name" value="C1.5:_HAD__Beta-PGM__Phosphata"/>
    <property type="match status" value="1"/>
</dbReference>
<name>A0A2H3DJU7_ARMGA</name>
<evidence type="ECO:0000313" key="1">
    <source>
        <dbReference type="EMBL" id="PBK95499.1"/>
    </source>
</evidence>
<dbReference type="OrthoDB" id="40579at2759"/>
<dbReference type="InterPro" id="IPR023214">
    <property type="entry name" value="HAD_sf"/>
</dbReference>
<keyword evidence="2" id="KW-1185">Reference proteome</keyword>
<gene>
    <name evidence="1" type="ORF">ARMGADRAFT_925976</name>
</gene>
<dbReference type="FunFam" id="1.10.150.240:FF:000001">
    <property type="entry name" value="Haloacid dehalogenase-like hydrolase domain"/>
    <property type="match status" value="1"/>
</dbReference>
<protein>
    <submittedName>
        <fullName evidence="1">HAD-like protein</fullName>
    </submittedName>
</protein>